<name>A0AAV0Q3V9_9ROSI</name>
<dbReference type="Proteomes" id="UP001154282">
    <property type="component" value="Unassembled WGS sequence"/>
</dbReference>
<dbReference type="Pfam" id="PF00646">
    <property type="entry name" value="F-box"/>
    <property type="match status" value="1"/>
</dbReference>
<dbReference type="SMART" id="SM00256">
    <property type="entry name" value="FBOX"/>
    <property type="match status" value="1"/>
</dbReference>
<dbReference type="InterPro" id="IPR032675">
    <property type="entry name" value="LRR_dom_sf"/>
</dbReference>
<dbReference type="InterPro" id="IPR036047">
    <property type="entry name" value="F-box-like_dom_sf"/>
</dbReference>
<dbReference type="PANTHER" id="PTHR34223:SF51">
    <property type="entry name" value="OS06G0556300 PROTEIN"/>
    <property type="match status" value="1"/>
</dbReference>
<accession>A0AAV0Q3V9</accession>
<proteinExistence type="predicted"/>
<dbReference type="CDD" id="cd22160">
    <property type="entry name" value="F-box_AtFBL13-like"/>
    <property type="match status" value="1"/>
</dbReference>
<reference evidence="2" key="1">
    <citation type="submission" date="2022-08" db="EMBL/GenBank/DDBJ databases">
        <authorList>
            <person name="Gutierrez-Valencia J."/>
        </authorList>
    </citation>
    <scope>NUCLEOTIDE SEQUENCE</scope>
</reference>
<dbReference type="EMBL" id="CAMGYJ010000009">
    <property type="protein sequence ID" value="CAI0490982.1"/>
    <property type="molecule type" value="Genomic_DNA"/>
</dbReference>
<dbReference type="Gene3D" id="3.80.10.10">
    <property type="entry name" value="Ribonuclease Inhibitor"/>
    <property type="match status" value="1"/>
</dbReference>
<dbReference type="Gene3D" id="1.20.1280.50">
    <property type="match status" value="1"/>
</dbReference>
<dbReference type="AlphaFoldDB" id="A0AAV0Q3V9"/>
<organism evidence="2 3">
    <name type="scientific">Linum tenue</name>
    <dbReference type="NCBI Taxonomy" id="586396"/>
    <lineage>
        <taxon>Eukaryota</taxon>
        <taxon>Viridiplantae</taxon>
        <taxon>Streptophyta</taxon>
        <taxon>Embryophyta</taxon>
        <taxon>Tracheophyta</taxon>
        <taxon>Spermatophyta</taxon>
        <taxon>Magnoliopsida</taxon>
        <taxon>eudicotyledons</taxon>
        <taxon>Gunneridae</taxon>
        <taxon>Pentapetalae</taxon>
        <taxon>rosids</taxon>
        <taxon>fabids</taxon>
        <taxon>Malpighiales</taxon>
        <taxon>Linaceae</taxon>
        <taxon>Linum</taxon>
    </lineage>
</organism>
<dbReference type="SUPFAM" id="SSF81383">
    <property type="entry name" value="F-box domain"/>
    <property type="match status" value="1"/>
</dbReference>
<dbReference type="InterPro" id="IPR001810">
    <property type="entry name" value="F-box_dom"/>
</dbReference>
<gene>
    <name evidence="2" type="ORF">LITE_LOCUS41038</name>
</gene>
<feature type="domain" description="F-box" evidence="1">
    <location>
        <begin position="10"/>
        <end position="58"/>
    </location>
</feature>
<dbReference type="PANTHER" id="PTHR34223">
    <property type="entry name" value="OS11G0201299 PROTEIN"/>
    <property type="match status" value="1"/>
</dbReference>
<keyword evidence="3" id="KW-1185">Reference proteome</keyword>
<dbReference type="PROSITE" id="PS50181">
    <property type="entry name" value="FBOX"/>
    <property type="match status" value="1"/>
</dbReference>
<evidence type="ECO:0000259" key="1">
    <source>
        <dbReference type="PROSITE" id="PS50181"/>
    </source>
</evidence>
<evidence type="ECO:0000313" key="2">
    <source>
        <dbReference type="EMBL" id="CAI0490982.1"/>
    </source>
</evidence>
<dbReference type="SUPFAM" id="SSF52058">
    <property type="entry name" value="L domain-like"/>
    <property type="match status" value="1"/>
</dbReference>
<sequence length="425" mass="48301">MSRRRVVEETDRLSDLPEGILHHILSFLDTKPVVQTSVLSSKWRFVWKHVPVLNFRRSSFATDLGFVHHVEQVLSHRHSNCDVLKISTDFRILANMGLFARIMKYAASHGLQQLSLLRIVEEEFYSVFPDAIECISSCCQSLKVLELQQAYLDRAAFETLSRLNQLETLTLHSSYFDFGRVDEPLDPFANFPKLEYLQLLHCTSRSISVNPDDPRCCLKVCGPQLLYLEIHKESFDDIEISAPKLKSFTYWADVDIHGIRKGVSKWSFPSLDHADLSLWGYKGLVSCAFVSDDHKQSLLEGCVNLFHAVCNVESLSLHMDTTEILIQAYDVVKDQPSPFGRLKFLNLLYSKGSFKVPYQVIQYFLEGSLNVDDKCFVIGKMPRARKHELVAGSSVLVVNLDSLDFAADAVEEAEDQNSEGIDLDD</sequence>
<dbReference type="InterPro" id="IPR053781">
    <property type="entry name" value="F-box_AtFBL13-like"/>
</dbReference>
<evidence type="ECO:0000313" key="3">
    <source>
        <dbReference type="Proteomes" id="UP001154282"/>
    </source>
</evidence>
<comment type="caution">
    <text evidence="2">The sequence shown here is derived from an EMBL/GenBank/DDBJ whole genome shotgun (WGS) entry which is preliminary data.</text>
</comment>
<dbReference type="InterPro" id="IPR053197">
    <property type="entry name" value="F-box_SCFL_complex_component"/>
</dbReference>
<protein>
    <recommendedName>
        <fullName evidence="1">F-box domain-containing protein</fullName>
    </recommendedName>
</protein>